<feature type="transmembrane region" description="Helical" evidence="1">
    <location>
        <begin position="57"/>
        <end position="81"/>
    </location>
</feature>
<feature type="non-terminal residue" evidence="2">
    <location>
        <position position="190"/>
    </location>
</feature>
<keyword evidence="1" id="KW-0812">Transmembrane</keyword>
<evidence type="ECO:0000256" key="1">
    <source>
        <dbReference type="SAM" id="Phobius"/>
    </source>
</evidence>
<sequence length="190" mass="21118">DTVKTLFPKEASWNLSSSESASPEFTEVNMAVLGVMPESATTVNHPALSFVRIQQRFICVSGLVLPINQILSGLLSLIWLFSTWFSWLRWLQLSSAVYNIVSGVESLVREFQKLQSRTKALDQQHDDEDTSTVTQTALSSSKLWKCAQHLLSAGSLLSSIFQILSSDELSWIHLSLVVLQFGSSLSDLLK</sequence>
<dbReference type="EMBL" id="JAMKFB020000170">
    <property type="protein sequence ID" value="KAL0152862.1"/>
    <property type="molecule type" value="Genomic_DNA"/>
</dbReference>
<keyword evidence="1" id="KW-1133">Transmembrane helix</keyword>
<dbReference type="Proteomes" id="UP001529510">
    <property type="component" value="Unassembled WGS sequence"/>
</dbReference>
<comment type="caution">
    <text evidence="2">The sequence shown here is derived from an EMBL/GenBank/DDBJ whole genome shotgun (WGS) entry which is preliminary data.</text>
</comment>
<dbReference type="AlphaFoldDB" id="A0ABD0MVM4"/>
<keyword evidence="3" id="KW-1185">Reference proteome</keyword>
<protein>
    <submittedName>
        <fullName evidence="2">Uncharacterized protein</fullName>
    </submittedName>
</protein>
<name>A0ABD0MVM4_CIRMR</name>
<proteinExistence type="predicted"/>
<accession>A0ABD0MVM4</accession>
<gene>
    <name evidence="2" type="ORF">M9458_051825</name>
</gene>
<feature type="non-terminal residue" evidence="2">
    <location>
        <position position="1"/>
    </location>
</feature>
<organism evidence="2 3">
    <name type="scientific">Cirrhinus mrigala</name>
    <name type="common">Mrigala</name>
    <dbReference type="NCBI Taxonomy" id="683832"/>
    <lineage>
        <taxon>Eukaryota</taxon>
        <taxon>Metazoa</taxon>
        <taxon>Chordata</taxon>
        <taxon>Craniata</taxon>
        <taxon>Vertebrata</taxon>
        <taxon>Euteleostomi</taxon>
        <taxon>Actinopterygii</taxon>
        <taxon>Neopterygii</taxon>
        <taxon>Teleostei</taxon>
        <taxon>Ostariophysi</taxon>
        <taxon>Cypriniformes</taxon>
        <taxon>Cyprinidae</taxon>
        <taxon>Labeoninae</taxon>
        <taxon>Labeonini</taxon>
        <taxon>Cirrhinus</taxon>
    </lineage>
</organism>
<reference evidence="2 3" key="1">
    <citation type="submission" date="2024-05" db="EMBL/GenBank/DDBJ databases">
        <title>Genome sequencing and assembly of Indian major carp, Cirrhinus mrigala (Hamilton, 1822).</title>
        <authorList>
            <person name="Mohindra V."/>
            <person name="Chowdhury L.M."/>
            <person name="Lal K."/>
            <person name="Jena J.K."/>
        </authorList>
    </citation>
    <scope>NUCLEOTIDE SEQUENCE [LARGE SCALE GENOMIC DNA]</scope>
    <source>
        <strain evidence="2">CM1030</strain>
        <tissue evidence="2">Blood</tissue>
    </source>
</reference>
<evidence type="ECO:0000313" key="2">
    <source>
        <dbReference type="EMBL" id="KAL0152862.1"/>
    </source>
</evidence>
<keyword evidence="1" id="KW-0472">Membrane</keyword>
<evidence type="ECO:0000313" key="3">
    <source>
        <dbReference type="Proteomes" id="UP001529510"/>
    </source>
</evidence>